<feature type="region of interest" description="Disordered" evidence="2">
    <location>
        <begin position="1"/>
        <end position="24"/>
    </location>
</feature>
<dbReference type="EMBL" id="FNTJ01000003">
    <property type="protein sequence ID" value="SED31785.1"/>
    <property type="molecule type" value="Genomic_DNA"/>
</dbReference>
<dbReference type="Gene3D" id="2.180.10.10">
    <property type="entry name" value="RHS repeat-associated core"/>
    <property type="match status" value="3"/>
</dbReference>
<feature type="domain" description="Teneurin-like YD-shell" evidence="4">
    <location>
        <begin position="1023"/>
        <end position="1291"/>
    </location>
</feature>
<feature type="domain" description="Teneurin-like YD-shell" evidence="4">
    <location>
        <begin position="758"/>
        <end position="923"/>
    </location>
</feature>
<dbReference type="Pfam" id="PF20148">
    <property type="entry name" value="DUF6531"/>
    <property type="match status" value="1"/>
</dbReference>
<proteinExistence type="predicted"/>
<sequence>MPLSKPALPSPQVESQASGTAYAAHGKPSTRSMCLQRPALSLIGASLISCASLAHADTDLLPQITLKYTGIFSGEASDAGQACQLALPYANDNDFVRFKKYTEATAYVDPELGAGCMASGFLYSGYNLEDSEPFTQFEKWISEVKGCPAGYEVVETGDEPMCRIGDLAVQKGDPGSTCEVEPGLSPFPGNPINVATGNKFHSEVDFTTAGIQPLTFARFYNSGDGRWRHSYSARVIQAEQSVLVQLEDGVEERFEINGTMISSPGAQLGELEKDDAGWKYRSKRNVTYRFGSNGLLVSKASKYGTDVISRSGNAITVQNNGGRALTVTEKADGSPISLSAGPINIAYEYDDQGRLIKAVDTTSQSPKTKEYHYEDSNFPMHLTGITDTSGARVMSWAYDGSGRVVSSQGPDGTSLFTSNYDVQRTVVTGPLGAMDTYNFVSVAGVRRVASIEGERFGRCPNVNSSFEYDEKGHLVSKSDNLGVVTKYERGSAGEEVSKTSAYGLPEQFKVETTWHSPGRPSVIKTPATRFEFAYDQNGNLIRRTAVDALSASGRQRTTTYAYDSSSRLISVDGPRTDVNDTLSYAYDEVGNLSTITNALGQKTYFSDHNVQGNPGQITDSNGVVTRVTYSPQGLVERLESDGFDTGYEYDAAGRVTKFVQPDGAWLSYSYNQNGYLTTVERSDGGRIEYSVDPAGNRTETKIYDNSSNLLYTQSKFLSELGEVLRSTGGSGQTHHFEYDGSGNLTSVLNPNLAVSLNAFDGLNRLVNTTDPMGGNVAYSYNANNQINKVTDARGVTTQYNYDGLGNLVSLISPDSGTTTFEHDDAGNVVRKTDARGVVSLFTYDALNRLKSVSYPATPTLSVQMSYDMTHDGNRGVGRLTAIQDSGGLIGYQYDPRGNLTEQIRSVPVLARTIDEAVGYGYDGSNQITRIDYPAGFSVHYRRNAGRVTGVDLSVGSGAPVPLATDIQYLPFGPVRSLAWGNGLHLSRTYDQDYRLTFQQTGETFTTYGYDPNGNLSFIGKGPSESSEYQYDPLDRLIVEADRDVRKAYSYDGNGNRLARTTTFSIEPPRDDEFQALEIASNSNRVSKLNGVTVERDAAGNTLRQRDGIRYTYDAQGRLKQVFDGSELIADYRYNSLGQRTVKQAYAGGSVVTTWTYLYGQAGELLGYSQYGAAGNKVKSQYIVWLGRMPLAALDIAYSSDGVSISSLKKLYLHSDHLNTPRLATNDAQVPQWRWDSDAFGVGMPNQDVDGDGVAVDIALRFPGQLYDEHSRLYYNYFRDYDPNTGRYVESDPIGLNGGLNTYGYVGGNPLSFFDPFGLDIAVINNGPTQDNPIGHTAIAVTGAGVYSFGNGTALGSSTRSYLLREAPRRNTVVTVIKTTAAQDAAAIAHLKQYKSSRLPDAASGIIASENCASRVSETLVAAGLSDESTISPWNVIVLGADAAKAQGGKNYIIPLNSTDIPAELSQFEASNK</sequence>
<dbReference type="PANTHER" id="PTHR32305">
    <property type="match status" value="1"/>
</dbReference>
<evidence type="ECO:0000313" key="5">
    <source>
        <dbReference type="EMBL" id="SED31785.1"/>
    </source>
</evidence>
<evidence type="ECO:0000256" key="2">
    <source>
        <dbReference type="SAM" id="MobiDB-lite"/>
    </source>
</evidence>
<dbReference type="Pfam" id="PF25023">
    <property type="entry name" value="TEN_YD-shell"/>
    <property type="match status" value="3"/>
</dbReference>
<protein>
    <submittedName>
        <fullName evidence="5">RHS repeat-associated core domain-containing protein</fullName>
    </submittedName>
</protein>
<evidence type="ECO:0000259" key="4">
    <source>
        <dbReference type="Pfam" id="PF25023"/>
    </source>
</evidence>
<name>A0A1H4ZPH1_9PSED</name>
<dbReference type="PANTHER" id="PTHR32305:SF15">
    <property type="entry name" value="PROTEIN RHSA-RELATED"/>
    <property type="match status" value="1"/>
</dbReference>
<dbReference type="InterPro" id="IPR056823">
    <property type="entry name" value="TEN-like_YD-shell"/>
</dbReference>
<keyword evidence="1" id="KW-0677">Repeat</keyword>
<keyword evidence="6" id="KW-1185">Reference proteome</keyword>
<feature type="domain" description="DUF6531" evidence="3">
    <location>
        <begin position="189"/>
        <end position="254"/>
    </location>
</feature>
<dbReference type="InterPro" id="IPR022385">
    <property type="entry name" value="Rhs_assc_core"/>
</dbReference>
<evidence type="ECO:0000259" key="3">
    <source>
        <dbReference type="Pfam" id="PF20148"/>
    </source>
</evidence>
<dbReference type="Proteomes" id="UP000198982">
    <property type="component" value="Unassembled WGS sequence"/>
</dbReference>
<dbReference type="NCBIfam" id="TIGR03696">
    <property type="entry name" value="Rhs_assc_core"/>
    <property type="match status" value="1"/>
</dbReference>
<dbReference type="NCBIfam" id="TIGR01643">
    <property type="entry name" value="YD_repeat_2x"/>
    <property type="match status" value="4"/>
</dbReference>
<evidence type="ECO:0000313" key="6">
    <source>
        <dbReference type="Proteomes" id="UP000198982"/>
    </source>
</evidence>
<gene>
    <name evidence="5" type="ORF">SAMN05216178_6759</name>
</gene>
<organism evidence="5 6">
    <name type="scientific">Pseudomonas saponiphila</name>
    <dbReference type="NCBI Taxonomy" id="556534"/>
    <lineage>
        <taxon>Bacteria</taxon>
        <taxon>Pseudomonadati</taxon>
        <taxon>Pseudomonadota</taxon>
        <taxon>Gammaproteobacteria</taxon>
        <taxon>Pseudomonadales</taxon>
        <taxon>Pseudomonadaceae</taxon>
        <taxon>Pseudomonas</taxon>
    </lineage>
</organism>
<dbReference type="InterPro" id="IPR050708">
    <property type="entry name" value="T6SS_VgrG/RHS"/>
</dbReference>
<evidence type="ECO:0000256" key="1">
    <source>
        <dbReference type="ARBA" id="ARBA00022737"/>
    </source>
</evidence>
<feature type="domain" description="Teneurin-like YD-shell" evidence="4">
    <location>
        <begin position="525"/>
        <end position="655"/>
    </location>
</feature>
<reference evidence="6" key="1">
    <citation type="submission" date="2016-10" db="EMBL/GenBank/DDBJ databases">
        <authorList>
            <person name="Varghese N."/>
            <person name="Submissions S."/>
        </authorList>
    </citation>
    <scope>NUCLEOTIDE SEQUENCE [LARGE SCALE GENOMIC DNA]</scope>
    <source>
        <strain evidence="6">DSM 9751</strain>
    </source>
</reference>
<accession>A0A1H4ZPH1</accession>
<dbReference type="InterPro" id="IPR045351">
    <property type="entry name" value="DUF6531"/>
</dbReference>
<dbReference type="InterPro" id="IPR006530">
    <property type="entry name" value="YD"/>
</dbReference>